<evidence type="ECO:0000256" key="1">
    <source>
        <dbReference type="ARBA" id="ARBA00004123"/>
    </source>
</evidence>
<feature type="domain" description="MMS22-like C-terminal" evidence="13">
    <location>
        <begin position="645"/>
        <end position="982"/>
    </location>
</feature>
<dbReference type="GO" id="GO:0006325">
    <property type="term" value="P:chromatin organization"/>
    <property type="evidence" value="ECO:0007669"/>
    <property type="project" value="UniProtKB-KW"/>
</dbReference>
<organism evidence="14 15">
    <name type="scientific">Hypothenemus hampei</name>
    <name type="common">Coffee berry borer</name>
    <dbReference type="NCBI Taxonomy" id="57062"/>
    <lineage>
        <taxon>Eukaryota</taxon>
        <taxon>Metazoa</taxon>
        <taxon>Ecdysozoa</taxon>
        <taxon>Arthropoda</taxon>
        <taxon>Hexapoda</taxon>
        <taxon>Insecta</taxon>
        <taxon>Pterygota</taxon>
        <taxon>Neoptera</taxon>
        <taxon>Endopterygota</taxon>
        <taxon>Coleoptera</taxon>
        <taxon>Polyphaga</taxon>
        <taxon>Cucujiformia</taxon>
        <taxon>Curculionidae</taxon>
        <taxon>Scolytinae</taxon>
        <taxon>Hypothenemus</taxon>
    </lineage>
</organism>
<proteinExistence type="inferred from homology"/>
<protein>
    <recommendedName>
        <fullName evidence="4">Protein MMS22-like</fullName>
    </recommendedName>
    <alternativeName>
        <fullName evidence="10">Methyl methanesulfonate-sensitivity protein 22-like</fullName>
    </alternativeName>
</protein>
<comment type="similarity">
    <text evidence="3">Belongs to the MMS22 family. MMS22L subfamily.</text>
</comment>
<name>A0ABD1FIC8_HYPHA</name>
<dbReference type="GO" id="GO:0005634">
    <property type="term" value="C:nucleus"/>
    <property type="evidence" value="ECO:0007669"/>
    <property type="project" value="UniProtKB-SubCell"/>
</dbReference>
<evidence type="ECO:0000256" key="7">
    <source>
        <dbReference type="ARBA" id="ARBA00022853"/>
    </source>
</evidence>
<keyword evidence="7" id="KW-0156">Chromatin regulator</keyword>
<dbReference type="Pfam" id="PF14911">
    <property type="entry name" value="MMS22L_C"/>
    <property type="match status" value="1"/>
</dbReference>
<keyword evidence="11" id="KW-0175">Coiled coil</keyword>
<evidence type="ECO:0000259" key="13">
    <source>
        <dbReference type="Pfam" id="PF14911"/>
    </source>
</evidence>
<comment type="subcellular location">
    <subcellularLocation>
        <location evidence="2">Chromosome</location>
    </subcellularLocation>
    <subcellularLocation>
        <location evidence="1">Nucleus</location>
    </subcellularLocation>
</comment>
<evidence type="ECO:0000256" key="10">
    <source>
        <dbReference type="ARBA" id="ARBA00033326"/>
    </source>
</evidence>
<keyword evidence="15" id="KW-1185">Reference proteome</keyword>
<feature type="coiled-coil region" evidence="11">
    <location>
        <begin position="251"/>
        <end position="285"/>
    </location>
</feature>
<evidence type="ECO:0000259" key="12">
    <source>
        <dbReference type="Pfam" id="PF14910"/>
    </source>
</evidence>
<dbReference type="Proteomes" id="UP001566132">
    <property type="component" value="Unassembled WGS sequence"/>
</dbReference>
<dbReference type="AlphaFoldDB" id="A0ABD1FIC8"/>
<dbReference type="PANTHER" id="PTHR28547:SF1">
    <property type="entry name" value="PROTEIN MMS22-LIKE"/>
    <property type="match status" value="1"/>
</dbReference>
<dbReference type="GO" id="GO:0005694">
    <property type="term" value="C:chromosome"/>
    <property type="evidence" value="ECO:0007669"/>
    <property type="project" value="UniProtKB-SubCell"/>
</dbReference>
<keyword evidence="6" id="KW-0227">DNA damage</keyword>
<dbReference type="GO" id="GO:0006281">
    <property type="term" value="P:DNA repair"/>
    <property type="evidence" value="ECO:0007669"/>
    <property type="project" value="UniProtKB-KW"/>
</dbReference>
<dbReference type="EMBL" id="JBDJPC010000001">
    <property type="protein sequence ID" value="KAL1517931.1"/>
    <property type="molecule type" value="Genomic_DNA"/>
</dbReference>
<dbReference type="Pfam" id="PF14910">
    <property type="entry name" value="MMS22L_N"/>
    <property type="match status" value="1"/>
</dbReference>
<comment type="caution">
    <text evidence="14">The sequence shown here is derived from an EMBL/GenBank/DDBJ whole genome shotgun (WGS) entry which is preliminary data.</text>
</comment>
<dbReference type="PANTHER" id="PTHR28547">
    <property type="entry name" value="PROTEIN MMS22-LIKE"/>
    <property type="match status" value="1"/>
</dbReference>
<evidence type="ECO:0000256" key="6">
    <source>
        <dbReference type="ARBA" id="ARBA00022763"/>
    </source>
</evidence>
<evidence type="ECO:0000313" key="15">
    <source>
        <dbReference type="Proteomes" id="UP001566132"/>
    </source>
</evidence>
<keyword evidence="8" id="KW-0234">DNA repair</keyword>
<keyword evidence="9" id="KW-0539">Nucleus</keyword>
<accession>A0ABD1FIC8</accession>
<evidence type="ECO:0000256" key="11">
    <source>
        <dbReference type="SAM" id="Coils"/>
    </source>
</evidence>
<evidence type="ECO:0000256" key="4">
    <source>
        <dbReference type="ARBA" id="ARBA00021061"/>
    </source>
</evidence>
<dbReference type="InterPro" id="IPR029425">
    <property type="entry name" value="MMS22L_N"/>
</dbReference>
<evidence type="ECO:0000256" key="3">
    <source>
        <dbReference type="ARBA" id="ARBA00006585"/>
    </source>
</evidence>
<evidence type="ECO:0000256" key="5">
    <source>
        <dbReference type="ARBA" id="ARBA00022454"/>
    </source>
</evidence>
<evidence type="ECO:0000313" key="14">
    <source>
        <dbReference type="EMBL" id="KAL1517931.1"/>
    </source>
</evidence>
<gene>
    <name evidence="14" type="ORF">ABEB36_001628</name>
</gene>
<keyword evidence="5" id="KW-0158">Chromosome</keyword>
<reference evidence="14 15" key="1">
    <citation type="submission" date="2024-05" db="EMBL/GenBank/DDBJ databases">
        <title>Genetic variation in Jamaican populations of the coffee berry borer (Hypothenemus hampei).</title>
        <authorList>
            <person name="Errbii M."/>
            <person name="Myrie A."/>
        </authorList>
    </citation>
    <scope>NUCLEOTIDE SEQUENCE [LARGE SCALE GENOMIC DNA]</scope>
    <source>
        <strain evidence="14">JA-Hopewell-2020-01-JO</strain>
        <tissue evidence="14">Whole body</tissue>
    </source>
</reference>
<feature type="domain" description="Protein MMS22-like N-terminal" evidence="12">
    <location>
        <begin position="241"/>
        <end position="537"/>
    </location>
</feature>
<evidence type="ECO:0000256" key="8">
    <source>
        <dbReference type="ARBA" id="ARBA00023204"/>
    </source>
</evidence>
<evidence type="ECO:0000256" key="9">
    <source>
        <dbReference type="ARBA" id="ARBA00023242"/>
    </source>
</evidence>
<dbReference type="InterPro" id="IPR042320">
    <property type="entry name" value="MMS22-like"/>
</dbReference>
<evidence type="ECO:0000256" key="2">
    <source>
        <dbReference type="ARBA" id="ARBA00004286"/>
    </source>
</evidence>
<sequence length="984" mass="113188">MKHLELLNCCNQQPSRVLSHFQETFNGSDEIPETNDFTLGHQIYICEEIIEDIQSDKSVLVRLLRSQWCCLQGIILNDNMLSVNDLECSAAFISSCLQSVIKSLLRVEISSEKCKNQINKNMKLFLCSIVPMKKLKQSSLLKIACAKVEVNPFVTYLHFLLEILYYLLVIMKICNMDIKEVETHLEYIFQNTFYLFKTCSQTSACLNPFWLAIQLLTEKLDVNLFWKIFNQVLKDEEPVVSIAFLKQLSNIQRFNHELEDEGAKCERIKANYEFLELKCKQVLNEQANNDVIIKSFQLIEPLICDLWLKEGKIEIFQIIWDFYSKRLNVSNKGCHENTAAEISDSLDELLYCPKNCHEDFDFFVGMLLVYLREFPLHWGKIKGRIYSQIGPNKTKDLTDIGIKHVVTLYLALSTLYFNEVEKKLLTFLSALPNEKKYSKFVWNLYAVVILRYVRNGHSIEKIVPALVNLLEEASSNQKTMHLVKSFIYNLELIVNASVNMQLHQWLLFGPWLEKYLSVCYYGDLTHALNVIQGLLDKCINADSWSLWENFFKNHVYSSIKRLAVSVSSPAVTGKIAGKLALSYSTMTNEMFNFFNTDVAPGVLASFLETVLEHYPDNIILNVQQEHLILQSWVKVCFLTLEPQCGLTRNVAKLDVLPLALKNSLKSNAKPMETFIDYLSSKSDEESFKLCEIAFDNVDKCLAQYLSNPENEQIVFQIYKYVSSIFKGCGDFIYNRNKPVTILTKLVQILLLPMQFLIGKKSLHNFVLNALKKYWDTFCEALIDLNSTYDPYLERVLRDIIVKFLPLYASFDSPIVKSLENLKIAEVVLGKICSSYFTPPTNESDGNLLKALKMISDTANCTTSNVLFKLLIDKTLFGLFEVVILHSQRSSAISVIKNLVNSKLFPQVRSEYKDILVAITEKYMALNTINYFQLLICLSKFTPDEIRDVLGNIRGQVVHVERLRGVGFDKTLRLQLERLEKSLQG</sequence>
<dbReference type="InterPro" id="IPR029424">
    <property type="entry name" value="MMS22L_C"/>
</dbReference>